<evidence type="ECO:0000313" key="3">
    <source>
        <dbReference type="EMBL" id="SDO98824.1"/>
    </source>
</evidence>
<evidence type="ECO:0008006" key="5">
    <source>
        <dbReference type="Google" id="ProtNLM"/>
    </source>
</evidence>
<keyword evidence="4" id="KW-1185">Reference proteome</keyword>
<reference evidence="4" key="1">
    <citation type="submission" date="2016-10" db="EMBL/GenBank/DDBJ databases">
        <authorList>
            <person name="Varghese N."/>
            <person name="Submissions S."/>
        </authorList>
    </citation>
    <scope>NUCLEOTIDE SEQUENCE [LARGE SCALE GENOMIC DNA]</scope>
    <source>
        <strain evidence="4">DSM 22329</strain>
    </source>
</reference>
<proteinExistence type="predicted"/>
<dbReference type="Pfam" id="PF11298">
    <property type="entry name" value="DUF3099"/>
    <property type="match status" value="1"/>
</dbReference>
<keyword evidence="2" id="KW-0812">Transmembrane</keyword>
<evidence type="ECO:0000256" key="1">
    <source>
        <dbReference type="SAM" id="MobiDB-lite"/>
    </source>
</evidence>
<dbReference type="InterPro" id="IPR021449">
    <property type="entry name" value="DUF3099"/>
</dbReference>
<organism evidence="3 4">
    <name type="scientific">Pedococcus dokdonensis</name>
    <dbReference type="NCBI Taxonomy" id="443156"/>
    <lineage>
        <taxon>Bacteria</taxon>
        <taxon>Bacillati</taxon>
        <taxon>Actinomycetota</taxon>
        <taxon>Actinomycetes</taxon>
        <taxon>Micrococcales</taxon>
        <taxon>Intrasporangiaceae</taxon>
        <taxon>Pedococcus</taxon>
    </lineage>
</organism>
<keyword evidence="2" id="KW-1133">Transmembrane helix</keyword>
<name>A0A1H0P1I5_9MICO</name>
<sequence length="93" mass="9909">MQSVTSVPESLADEQAGRIRRYLVTMGVRTVCFLLSVVTATKGAPWWVWGSFAVAAILLPYIAVVLANAVRPRTPGSSAPVTPRGDGPDQIGR</sequence>
<evidence type="ECO:0000256" key="2">
    <source>
        <dbReference type="SAM" id="Phobius"/>
    </source>
</evidence>
<keyword evidence="2" id="KW-0472">Membrane</keyword>
<dbReference type="AlphaFoldDB" id="A0A1H0P1I5"/>
<protein>
    <recommendedName>
        <fullName evidence="5">DUF3099 domain-containing protein</fullName>
    </recommendedName>
</protein>
<gene>
    <name evidence="3" type="ORF">SAMN04489867_1109</name>
</gene>
<dbReference type="STRING" id="443156.SAMN04489867_1109"/>
<feature type="region of interest" description="Disordered" evidence="1">
    <location>
        <begin position="72"/>
        <end position="93"/>
    </location>
</feature>
<dbReference type="Proteomes" id="UP000199077">
    <property type="component" value="Chromosome I"/>
</dbReference>
<accession>A0A1H0P1I5</accession>
<feature type="transmembrane region" description="Helical" evidence="2">
    <location>
        <begin position="46"/>
        <end position="70"/>
    </location>
</feature>
<feature type="transmembrane region" description="Helical" evidence="2">
    <location>
        <begin position="21"/>
        <end position="40"/>
    </location>
</feature>
<evidence type="ECO:0000313" key="4">
    <source>
        <dbReference type="Proteomes" id="UP000199077"/>
    </source>
</evidence>
<dbReference type="EMBL" id="LT629711">
    <property type="protein sequence ID" value="SDO98824.1"/>
    <property type="molecule type" value="Genomic_DNA"/>
</dbReference>